<evidence type="ECO:0000313" key="1">
    <source>
        <dbReference type="EMBL" id="KAJ8932252.1"/>
    </source>
</evidence>
<dbReference type="EMBL" id="JANEYF010004073">
    <property type="protein sequence ID" value="KAJ8932252.1"/>
    <property type="molecule type" value="Genomic_DNA"/>
</dbReference>
<evidence type="ECO:0000313" key="2">
    <source>
        <dbReference type="Proteomes" id="UP001162156"/>
    </source>
</evidence>
<dbReference type="Proteomes" id="UP001162156">
    <property type="component" value="Unassembled WGS sequence"/>
</dbReference>
<proteinExistence type="predicted"/>
<keyword evidence="2" id="KW-1185">Reference proteome</keyword>
<accession>A0AAV8X0T2</accession>
<reference evidence="1" key="1">
    <citation type="journal article" date="2023" name="Insect Mol. Biol.">
        <title>Genome sequencing provides insights into the evolution of gene families encoding plant cell wall-degrading enzymes in longhorned beetles.</title>
        <authorList>
            <person name="Shin N.R."/>
            <person name="Okamura Y."/>
            <person name="Kirsch R."/>
            <person name="Pauchet Y."/>
        </authorList>
    </citation>
    <scope>NUCLEOTIDE SEQUENCE</scope>
    <source>
        <strain evidence="1">RBIC_L_NR</strain>
    </source>
</reference>
<comment type="caution">
    <text evidence="1">The sequence shown here is derived from an EMBL/GenBank/DDBJ whole genome shotgun (WGS) entry which is preliminary data.</text>
</comment>
<organism evidence="1 2">
    <name type="scientific">Rhamnusium bicolor</name>
    <dbReference type="NCBI Taxonomy" id="1586634"/>
    <lineage>
        <taxon>Eukaryota</taxon>
        <taxon>Metazoa</taxon>
        <taxon>Ecdysozoa</taxon>
        <taxon>Arthropoda</taxon>
        <taxon>Hexapoda</taxon>
        <taxon>Insecta</taxon>
        <taxon>Pterygota</taxon>
        <taxon>Neoptera</taxon>
        <taxon>Endopterygota</taxon>
        <taxon>Coleoptera</taxon>
        <taxon>Polyphaga</taxon>
        <taxon>Cucujiformia</taxon>
        <taxon>Chrysomeloidea</taxon>
        <taxon>Cerambycidae</taxon>
        <taxon>Lepturinae</taxon>
        <taxon>Rhagiini</taxon>
        <taxon>Rhamnusium</taxon>
    </lineage>
</organism>
<gene>
    <name evidence="1" type="ORF">NQ314_014809</name>
</gene>
<protein>
    <submittedName>
        <fullName evidence="1">Uncharacterized protein</fullName>
    </submittedName>
</protein>
<sequence>MIVLVAGVSGASRTDELVKMKMSVIAMLEKKSVEISDSKIHTSRAFLITDPSWAKIVRDFINLRKYIKIDRFLVQVRGGKARSQPIGHNSIANFLKN</sequence>
<name>A0AAV8X0T2_9CUCU</name>
<dbReference type="AlphaFoldDB" id="A0AAV8X0T2"/>